<proteinExistence type="predicted"/>
<keyword evidence="3" id="KW-0378">Hydrolase</keyword>
<dbReference type="InterPro" id="IPR015210">
    <property type="entry name" value="NaeI"/>
</dbReference>
<dbReference type="RefSeq" id="WP_160485035.1">
    <property type="nucleotide sequence ID" value="NZ_WUBR01000001.1"/>
</dbReference>
<reference evidence="5 6" key="2">
    <citation type="submission" date="2020-02" db="EMBL/GenBank/DDBJ databases">
        <title>Erythrobacter dongmakensis sp. nov., isolated from a tidal mudflat.</title>
        <authorList>
            <person name="Kim I.S."/>
        </authorList>
    </citation>
    <scope>NUCLEOTIDE SEQUENCE [LARGE SCALE GENOMIC DNA]</scope>
    <source>
        <strain evidence="5 6">GH3-10</strain>
    </source>
</reference>
<evidence type="ECO:0000256" key="1">
    <source>
        <dbReference type="ARBA" id="ARBA00022722"/>
    </source>
</evidence>
<dbReference type="GO" id="GO:0009036">
    <property type="term" value="F:type II site-specific deoxyribonuclease activity"/>
    <property type="evidence" value="ECO:0007669"/>
    <property type="project" value="InterPro"/>
</dbReference>
<reference evidence="5 6" key="1">
    <citation type="submission" date="2019-12" db="EMBL/GenBank/DDBJ databases">
        <authorList>
            <person name="Lee S.D."/>
        </authorList>
    </citation>
    <scope>NUCLEOTIDE SEQUENCE [LARGE SCALE GENOMIC DNA]</scope>
    <source>
        <strain evidence="5 6">GH3-10</strain>
    </source>
</reference>
<dbReference type="Proteomes" id="UP000461409">
    <property type="component" value="Unassembled WGS sequence"/>
</dbReference>
<feature type="domain" description="Type II restriction enzyme NaeI" evidence="4">
    <location>
        <begin position="43"/>
        <end position="277"/>
    </location>
</feature>
<keyword evidence="2" id="KW-0255">Endonuclease</keyword>
<evidence type="ECO:0000259" key="4">
    <source>
        <dbReference type="Pfam" id="PF09126"/>
    </source>
</evidence>
<evidence type="ECO:0000256" key="2">
    <source>
        <dbReference type="ARBA" id="ARBA00022759"/>
    </source>
</evidence>
<dbReference type="InterPro" id="IPR037057">
    <property type="entry name" value="DNA_rep_MutH/T2_RE_sf"/>
</dbReference>
<dbReference type="Pfam" id="PF09126">
    <property type="entry name" value="NaeI"/>
    <property type="match status" value="1"/>
</dbReference>
<organism evidence="5 6">
    <name type="scientific">Aurantiacibacter rhizosphaerae</name>
    <dbReference type="NCBI Taxonomy" id="2691582"/>
    <lineage>
        <taxon>Bacteria</taxon>
        <taxon>Pseudomonadati</taxon>
        <taxon>Pseudomonadota</taxon>
        <taxon>Alphaproteobacteria</taxon>
        <taxon>Sphingomonadales</taxon>
        <taxon>Erythrobacteraceae</taxon>
        <taxon>Aurantiacibacter</taxon>
    </lineage>
</organism>
<accession>A0A844XCH7</accession>
<sequence length="299" mass="33369">MKSNIPESKIVEGHPRFSLLSAMKDDLINRAGALRSICSEIPPLLREAIDVVIDTPRTGRRDYEDLEKTEKTYIGTRVEILVRSYFRLPKGKLDLLLLGQDADVKFTTKNNWMIPREAVGKPCLLLAADEAEAKCYFGLFCADEEYLTAGANQDKKRQVSAEGFGHILWVFCKHPLQPNFWRTIAEASAEAVAVQRTGNDRVVTLFREVQGIPIAREVVEATARQKDFMRRIRADNGRGTRDRLAKEGILLLSGTYDATAIAALGLPPTGKSEFVSHAPDAAQFKVVPRRSIPDSFVLK</sequence>
<dbReference type="Gene3D" id="3.40.600.10">
    <property type="entry name" value="DNA mismatch repair MutH/Restriction endonuclease, type II"/>
    <property type="match status" value="1"/>
</dbReference>
<dbReference type="CDD" id="cd22338">
    <property type="entry name" value="NaeI-like"/>
    <property type="match status" value="1"/>
</dbReference>
<name>A0A844XCH7_9SPHN</name>
<dbReference type="InterPro" id="IPR011335">
    <property type="entry name" value="Restrct_endonuc-II-like"/>
</dbReference>
<keyword evidence="6" id="KW-1185">Reference proteome</keyword>
<evidence type="ECO:0000313" key="5">
    <source>
        <dbReference type="EMBL" id="MWV27473.1"/>
    </source>
</evidence>
<protein>
    <recommendedName>
        <fullName evidence="4">Type II restriction enzyme NaeI domain-containing protein</fullName>
    </recommendedName>
</protein>
<evidence type="ECO:0000256" key="3">
    <source>
        <dbReference type="ARBA" id="ARBA00022801"/>
    </source>
</evidence>
<keyword evidence="1" id="KW-0540">Nuclease</keyword>
<dbReference type="GO" id="GO:0003677">
    <property type="term" value="F:DNA binding"/>
    <property type="evidence" value="ECO:0007669"/>
    <property type="project" value="InterPro"/>
</dbReference>
<evidence type="ECO:0000313" key="6">
    <source>
        <dbReference type="Proteomes" id="UP000461409"/>
    </source>
</evidence>
<dbReference type="AlphaFoldDB" id="A0A844XCH7"/>
<dbReference type="EMBL" id="WUBR01000001">
    <property type="protein sequence ID" value="MWV27473.1"/>
    <property type="molecule type" value="Genomic_DNA"/>
</dbReference>
<comment type="caution">
    <text evidence="5">The sequence shown here is derived from an EMBL/GenBank/DDBJ whole genome shotgun (WGS) entry which is preliminary data.</text>
</comment>
<dbReference type="GO" id="GO:0009307">
    <property type="term" value="P:DNA restriction-modification system"/>
    <property type="evidence" value="ECO:0007669"/>
    <property type="project" value="InterPro"/>
</dbReference>
<dbReference type="SUPFAM" id="SSF52980">
    <property type="entry name" value="Restriction endonuclease-like"/>
    <property type="match status" value="1"/>
</dbReference>
<dbReference type="Gene3D" id="1.10.10.10">
    <property type="entry name" value="Winged helix-like DNA-binding domain superfamily/Winged helix DNA-binding domain"/>
    <property type="match status" value="1"/>
</dbReference>
<gene>
    <name evidence="5" type="ORF">GRF63_06105</name>
</gene>
<dbReference type="InterPro" id="IPR036388">
    <property type="entry name" value="WH-like_DNA-bd_sf"/>
</dbReference>